<reference evidence="3" key="1">
    <citation type="journal article" date="2005" name="Nature">
        <title>The map-based sequence of the rice genome.</title>
        <authorList>
            <consortium name="International rice genome sequencing project (IRGSP)"/>
            <person name="Matsumoto T."/>
            <person name="Wu J."/>
            <person name="Kanamori H."/>
            <person name="Katayose Y."/>
            <person name="Fujisawa M."/>
            <person name="Namiki N."/>
            <person name="Mizuno H."/>
            <person name="Yamamoto K."/>
            <person name="Antonio B.A."/>
            <person name="Baba T."/>
            <person name="Sakata K."/>
            <person name="Nagamura Y."/>
            <person name="Aoki H."/>
            <person name="Arikawa K."/>
            <person name="Arita K."/>
            <person name="Bito T."/>
            <person name="Chiden Y."/>
            <person name="Fujitsuka N."/>
            <person name="Fukunaka R."/>
            <person name="Hamada M."/>
            <person name="Harada C."/>
            <person name="Hayashi A."/>
            <person name="Hijishita S."/>
            <person name="Honda M."/>
            <person name="Hosokawa S."/>
            <person name="Ichikawa Y."/>
            <person name="Idonuma A."/>
            <person name="Iijima M."/>
            <person name="Ikeda M."/>
            <person name="Ikeno M."/>
            <person name="Ito K."/>
            <person name="Ito S."/>
            <person name="Ito T."/>
            <person name="Ito Y."/>
            <person name="Ito Y."/>
            <person name="Iwabuchi A."/>
            <person name="Kamiya K."/>
            <person name="Karasawa W."/>
            <person name="Kurita K."/>
            <person name="Katagiri S."/>
            <person name="Kikuta A."/>
            <person name="Kobayashi H."/>
            <person name="Kobayashi N."/>
            <person name="Machita K."/>
            <person name="Maehara T."/>
            <person name="Masukawa M."/>
            <person name="Mizubayashi T."/>
            <person name="Mukai Y."/>
            <person name="Nagasaki H."/>
            <person name="Nagata Y."/>
            <person name="Naito S."/>
            <person name="Nakashima M."/>
            <person name="Nakama Y."/>
            <person name="Nakamichi Y."/>
            <person name="Nakamura M."/>
            <person name="Meguro A."/>
            <person name="Negishi M."/>
            <person name="Ohta I."/>
            <person name="Ohta T."/>
            <person name="Okamoto M."/>
            <person name="Ono N."/>
            <person name="Saji S."/>
            <person name="Sakaguchi M."/>
            <person name="Sakai K."/>
            <person name="Shibata M."/>
            <person name="Shimokawa T."/>
            <person name="Song J."/>
            <person name="Takazaki Y."/>
            <person name="Terasawa K."/>
            <person name="Tsugane M."/>
            <person name="Tsuji K."/>
            <person name="Ueda S."/>
            <person name="Waki K."/>
            <person name="Yamagata H."/>
            <person name="Yamamoto M."/>
            <person name="Yamamoto S."/>
            <person name="Yamane H."/>
            <person name="Yoshiki S."/>
            <person name="Yoshihara R."/>
            <person name="Yukawa K."/>
            <person name="Zhong H."/>
            <person name="Yano M."/>
            <person name="Yuan Q."/>
            <person name="Ouyang S."/>
            <person name="Liu J."/>
            <person name="Jones K.M."/>
            <person name="Gansberger K."/>
            <person name="Moffat K."/>
            <person name="Hill J."/>
            <person name="Bera J."/>
            <person name="Fadrosh D."/>
            <person name="Jin S."/>
            <person name="Johri S."/>
            <person name="Kim M."/>
            <person name="Overton L."/>
            <person name="Reardon M."/>
            <person name="Tsitrin T."/>
            <person name="Vuong H."/>
            <person name="Weaver B."/>
            <person name="Ciecko A."/>
            <person name="Tallon L."/>
            <person name="Jackson J."/>
            <person name="Pai G."/>
            <person name="Aken S.V."/>
            <person name="Utterback T."/>
            <person name="Reidmuller S."/>
            <person name="Feldblyum T."/>
            <person name="Hsiao J."/>
            <person name="Zismann V."/>
            <person name="Iobst S."/>
            <person name="de Vazeille A.R."/>
            <person name="Buell C.R."/>
            <person name="Ying K."/>
            <person name="Li Y."/>
            <person name="Lu T."/>
            <person name="Huang Y."/>
            <person name="Zhao Q."/>
            <person name="Feng Q."/>
            <person name="Zhang L."/>
            <person name="Zhu J."/>
            <person name="Weng Q."/>
            <person name="Mu J."/>
            <person name="Lu Y."/>
            <person name="Fan D."/>
            <person name="Liu Y."/>
            <person name="Guan J."/>
            <person name="Zhang Y."/>
            <person name="Yu S."/>
            <person name="Liu X."/>
            <person name="Zhang Y."/>
            <person name="Hong G."/>
            <person name="Han B."/>
            <person name="Choisne N."/>
            <person name="Demange N."/>
            <person name="Orjeda G."/>
            <person name="Samain S."/>
            <person name="Cattolico L."/>
            <person name="Pelletier E."/>
            <person name="Couloux A."/>
            <person name="Segurens B."/>
            <person name="Wincker P."/>
            <person name="D'Hont A."/>
            <person name="Scarpelli C."/>
            <person name="Weissenbach J."/>
            <person name="Salanoubat M."/>
            <person name="Quetier F."/>
            <person name="Yu Y."/>
            <person name="Kim H.R."/>
            <person name="Rambo T."/>
            <person name="Currie J."/>
            <person name="Collura K."/>
            <person name="Luo M."/>
            <person name="Yang T."/>
            <person name="Ammiraju J.S.S."/>
            <person name="Engler F."/>
            <person name="Soderlund C."/>
            <person name="Wing R.A."/>
            <person name="Palmer L.E."/>
            <person name="de la Bastide M."/>
            <person name="Spiegel L."/>
            <person name="Nascimento L."/>
            <person name="Zutavern T."/>
            <person name="O'Shaughnessy A."/>
            <person name="Dike S."/>
            <person name="Dedhia N."/>
            <person name="Preston R."/>
            <person name="Balija V."/>
            <person name="McCombie W.R."/>
            <person name="Chow T."/>
            <person name="Chen H."/>
            <person name="Chung M."/>
            <person name="Chen C."/>
            <person name="Shaw J."/>
            <person name="Wu H."/>
            <person name="Hsiao K."/>
            <person name="Chao Y."/>
            <person name="Chu M."/>
            <person name="Cheng C."/>
            <person name="Hour A."/>
            <person name="Lee P."/>
            <person name="Lin S."/>
            <person name="Lin Y."/>
            <person name="Liou J."/>
            <person name="Liu S."/>
            <person name="Hsing Y."/>
            <person name="Raghuvanshi S."/>
            <person name="Mohanty A."/>
            <person name="Bharti A.K."/>
            <person name="Gaur A."/>
            <person name="Gupta V."/>
            <person name="Kumar D."/>
            <person name="Ravi V."/>
            <person name="Vij S."/>
            <person name="Kapur A."/>
            <person name="Khurana P."/>
            <person name="Khurana P."/>
            <person name="Khurana J.P."/>
            <person name="Tyagi A.K."/>
            <person name="Gaikwad K."/>
            <person name="Singh A."/>
            <person name="Dalal V."/>
            <person name="Srivastava S."/>
            <person name="Dixit A."/>
            <person name="Pal A.K."/>
            <person name="Ghazi I.A."/>
            <person name="Yadav M."/>
            <person name="Pandit A."/>
            <person name="Bhargava A."/>
            <person name="Sureshbabu K."/>
            <person name="Batra K."/>
            <person name="Sharma T.R."/>
            <person name="Mohapatra T."/>
            <person name="Singh N.K."/>
            <person name="Messing J."/>
            <person name="Nelson A.B."/>
            <person name="Fuks G."/>
            <person name="Kavchok S."/>
            <person name="Keizer G."/>
            <person name="Linton E."/>
            <person name="Llaca V."/>
            <person name="Song R."/>
            <person name="Tanyolac B."/>
            <person name="Young S."/>
            <person name="Ho-Il K."/>
            <person name="Hahn J.H."/>
            <person name="Sangsakoo G."/>
            <person name="Vanavichit A."/>
            <person name="de Mattos Luiz.A.T."/>
            <person name="Zimmer P.D."/>
            <person name="Malone G."/>
            <person name="Dellagostin O."/>
            <person name="de Oliveira A.C."/>
            <person name="Bevan M."/>
            <person name="Bancroft I."/>
            <person name="Minx P."/>
            <person name="Cordum H."/>
            <person name="Wilson R."/>
            <person name="Cheng Z."/>
            <person name="Jin W."/>
            <person name="Jiang J."/>
            <person name="Leong S.A."/>
            <person name="Iwama H."/>
            <person name="Gojobori T."/>
            <person name="Itoh T."/>
            <person name="Niimura Y."/>
            <person name="Fujii Y."/>
            <person name="Habara T."/>
            <person name="Sakai H."/>
            <person name="Sato Y."/>
            <person name="Wilson G."/>
            <person name="Kumar K."/>
            <person name="McCouch S."/>
            <person name="Juretic N."/>
            <person name="Hoen D."/>
            <person name="Wright S."/>
            <person name="Bruskiewich R."/>
            <person name="Bureau T."/>
            <person name="Miyao A."/>
            <person name="Hirochika H."/>
            <person name="Nishikawa T."/>
            <person name="Kadowaki K."/>
            <person name="Sugiura M."/>
            <person name="Burr B."/>
            <person name="Sasaki T."/>
        </authorList>
    </citation>
    <scope>NUCLEOTIDE SEQUENCE [LARGE SCALE GENOMIC DNA]</scope>
    <source>
        <strain evidence="3">cv. Nipponbare</strain>
    </source>
</reference>
<sequence>MASPRHVENKMASNISRIRQDVSVIKSMIRRGIKLEGEKKTLNTSGKSVLVESLGLVPGLQEVAATFKVIDHINNPADGRSFVRTERFFKSKSHMVMSAAISYSVFYLARKTKSVSEDSAHQRTQKPAPTSQFPLTSPPEKF</sequence>
<feature type="region of interest" description="Disordered" evidence="1">
    <location>
        <begin position="116"/>
        <end position="142"/>
    </location>
</feature>
<accession>A0A0P0VF36</accession>
<reference evidence="2 3" key="2">
    <citation type="journal article" date="2013" name="Plant Cell Physiol.">
        <title>Rice Annotation Project Database (RAP-DB): an integrative and interactive database for rice genomics.</title>
        <authorList>
            <person name="Sakai H."/>
            <person name="Lee S.S."/>
            <person name="Tanaka T."/>
            <person name="Numa H."/>
            <person name="Kim J."/>
            <person name="Kawahara Y."/>
            <person name="Wakimoto H."/>
            <person name="Yang C.C."/>
            <person name="Iwamoto M."/>
            <person name="Abe T."/>
            <person name="Yamada Y."/>
            <person name="Muto A."/>
            <person name="Inokuchi H."/>
            <person name="Ikemura T."/>
            <person name="Matsumoto T."/>
            <person name="Sasaki T."/>
            <person name="Itoh T."/>
        </authorList>
    </citation>
    <scope>NUCLEOTIDE SEQUENCE [LARGE SCALE GENOMIC DNA]</scope>
    <source>
        <strain evidence="3">cv. Nipponbare</strain>
    </source>
</reference>
<organism evidence="2 3">
    <name type="scientific">Oryza sativa subsp. japonica</name>
    <name type="common">Rice</name>
    <dbReference type="NCBI Taxonomy" id="39947"/>
    <lineage>
        <taxon>Eukaryota</taxon>
        <taxon>Viridiplantae</taxon>
        <taxon>Streptophyta</taxon>
        <taxon>Embryophyta</taxon>
        <taxon>Tracheophyta</taxon>
        <taxon>Spermatophyta</taxon>
        <taxon>Magnoliopsida</taxon>
        <taxon>Liliopsida</taxon>
        <taxon>Poales</taxon>
        <taxon>Poaceae</taxon>
        <taxon>BOP clade</taxon>
        <taxon>Oryzoideae</taxon>
        <taxon>Oryzeae</taxon>
        <taxon>Oryzinae</taxon>
        <taxon>Oryza</taxon>
        <taxon>Oryza sativa</taxon>
    </lineage>
</organism>
<name>A0A0P0VF36_ORYSJ</name>
<keyword evidence="3" id="KW-1185">Reference proteome</keyword>
<dbReference type="EMBL" id="AP014958">
    <property type="protein sequence ID" value="BAS77128.1"/>
    <property type="molecule type" value="Genomic_DNA"/>
</dbReference>
<proteinExistence type="predicted"/>
<dbReference type="InParanoid" id="A0A0P0VF36"/>
<evidence type="ECO:0000313" key="3">
    <source>
        <dbReference type="Proteomes" id="UP000059680"/>
    </source>
</evidence>
<feature type="compositionally biased region" description="Polar residues" evidence="1">
    <location>
        <begin position="125"/>
        <end position="135"/>
    </location>
</feature>
<dbReference type="PaxDb" id="39947-A0A0P0VF36"/>
<evidence type="ECO:0000313" key="2">
    <source>
        <dbReference type="EMBL" id="BAS77128.1"/>
    </source>
</evidence>
<dbReference type="AlphaFoldDB" id="A0A0P0VF36"/>
<dbReference type="Proteomes" id="UP000059680">
    <property type="component" value="Chromosome 2"/>
</dbReference>
<evidence type="ECO:0000256" key="1">
    <source>
        <dbReference type="SAM" id="MobiDB-lite"/>
    </source>
</evidence>
<reference evidence="2 3" key="3">
    <citation type="journal article" date="2013" name="Rice">
        <title>Improvement of the Oryza sativa Nipponbare reference genome using next generation sequence and optical map data.</title>
        <authorList>
            <person name="Kawahara Y."/>
            <person name="de la Bastide M."/>
            <person name="Hamilton J.P."/>
            <person name="Kanamori H."/>
            <person name="McCombie W.R."/>
            <person name="Ouyang S."/>
            <person name="Schwartz D.C."/>
            <person name="Tanaka T."/>
            <person name="Wu J."/>
            <person name="Zhou S."/>
            <person name="Childs K.L."/>
            <person name="Davidson R.M."/>
            <person name="Lin H."/>
            <person name="Quesada-Ocampo L."/>
            <person name="Vaillancourt B."/>
            <person name="Sakai H."/>
            <person name="Lee S.S."/>
            <person name="Kim J."/>
            <person name="Numa H."/>
            <person name="Itoh T."/>
            <person name="Buell C.R."/>
            <person name="Matsumoto T."/>
        </authorList>
    </citation>
    <scope>NUCLEOTIDE SEQUENCE [LARGE SCALE GENOMIC DNA]</scope>
    <source>
        <strain evidence="3">cv. Nipponbare</strain>
    </source>
</reference>
<protein>
    <submittedName>
        <fullName evidence="2">Os02g0162800 protein</fullName>
    </submittedName>
</protein>
<gene>
    <name evidence="2" type="ordered locus">Os02g0162800</name>
    <name evidence="2" type="ORF">OSNPB_020162800</name>
</gene>